<dbReference type="InterPro" id="IPR006094">
    <property type="entry name" value="Oxid_FAD_bind_N"/>
</dbReference>
<dbReference type="AlphaFoldDB" id="A0AAW6RJA9"/>
<dbReference type="InterPro" id="IPR010031">
    <property type="entry name" value="FAD_lactone_oxidase-like"/>
</dbReference>
<protein>
    <submittedName>
        <fullName evidence="3">FAD-binding oxidoreductase</fullName>
    </submittedName>
</protein>
<dbReference type="Pfam" id="PF01565">
    <property type="entry name" value="FAD_binding_4"/>
    <property type="match status" value="1"/>
</dbReference>
<dbReference type="RefSeq" id="WP_279523831.1">
    <property type="nucleotide sequence ID" value="NZ_JARVII010000004.1"/>
</dbReference>
<dbReference type="EMBL" id="JARVII010000004">
    <property type="protein sequence ID" value="MDG9698822.1"/>
    <property type="molecule type" value="Genomic_DNA"/>
</dbReference>
<dbReference type="Gene3D" id="3.30.465.10">
    <property type="match status" value="1"/>
</dbReference>
<dbReference type="InterPro" id="IPR016166">
    <property type="entry name" value="FAD-bd_PCMH"/>
</dbReference>
<evidence type="ECO:0000259" key="2">
    <source>
        <dbReference type="PROSITE" id="PS51387"/>
    </source>
</evidence>
<dbReference type="GO" id="GO:0071949">
    <property type="term" value="F:FAD binding"/>
    <property type="evidence" value="ECO:0007669"/>
    <property type="project" value="InterPro"/>
</dbReference>
<accession>A0AAW6RJA9</accession>
<evidence type="ECO:0000313" key="3">
    <source>
        <dbReference type="EMBL" id="MDG9698822.1"/>
    </source>
</evidence>
<dbReference type="PROSITE" id="PS51387">
    <property type="entry name" value="FAD_PCMH"/>
    <property type="match status" value="1"/>
</dbReference>
<comment type="caution">
    <text evidence="3">The sequence shown here is derived from an EMBL/GenBank/DDBJ whole genome shotgun (WGS) entry which is preliminary data.</text>
</comment>
<keyword evidence="1" id="KW-0285">Flavoprotein</keyword>
<dbReference type="PANTHER" id="PTHR43762:SF1">
    <property type="entry name" value="D-ARABINONO-1,4-LACTONE OXIDASE"/>
    <property type="match status" value="1"/>
</dbReference>
<keyword evidence="1" id="KW-0274">FAD</keyword>
<sequence length="440" mass="48305">MPKMPVESWGRLTRDAHDWQALTQADGPALLAQLQAGRPGIAYGAGRSYGDVALNPGGTLWATRGLDRFIRFDENEGVLTCEAGALLRDVQRLAIRRGWMLPVSPGTQMVTVGGAIANDVHGKSHHSAGSFGQHVRGLRLARTDGQVIDAAPQGGQADWFAATVGGLGLTGVITQAQLQLERIQSPWFEVDVQPFGSLAEFLVINAETGQQGWAHTVSWIDCLRHRSGTRGIFMRGNLVKEAVRRPAARQRRWRMPLTPPFSLINPLSLRLFNLAYYHAHRLKAGRGLAYYEPFLYPLDHIQDWNRFYGPRGFYQYQCVVPHAGGAEAVQAMLDAIGASGQGSFLAVLKTMGDTPSAGMLGFAMPGITLALDFPNRGASTLALFERLDAIVHEAGGRIYLAKDARWPRKYFEAAYPRLQEFLPYRDPGISSSLSRRLMGA</sequence>
<evidence type="ECO:0000256" key="1">
    <source>
        <dbReference type="ARBA" id="ARBA00022827"/>
    </source>
</evidence>
<proteinExistence type="predicted"/>
<organism evidence="3 4">
    <name type="scientific">Ottowia cancrivicina</name>
    <dbReference type="NCBI Taxonomy" id="3040346"/>
    <lineage>
        <taxon>Bacteria</taxon>
        <taxon>Pseudomonadati</taxon>
        <taxon>Pseudomonadota</taxon>
        <taxon>Betaproteobacteria</taxon>
        <taxon>Burkholderiales</taxon>
        <taxon>Comamonadaceae</taxon>
        <taxon>Ottowia</taxon>
    </lineage>
</organism>
<dbReference type="InterPro" id="IPR016169">
    <property type="entry name" value="FAD-bd_PCMH_sub2"/>
</dbReference>
<dbReference type="InterPro" id="IPR036318">
    <property type="entry name" value="FAD-bd_PCMH-like_sf"/>
</dbReference>
<name>A0AAW6RJA9_9BURK</name>
<dbReference type="PANTHER" id="PTHR43762">
    <property type="entry name" value="L-GULONOLACTONE OXIDASE"/>
    <property type="match status" value="1"/>
</dbReference>
<dbReference type="SUPFAM" id="SSF56176">
    <property type="entry name" value="FAD-binding/transporter-associated domain-like"/>
    <property type="match status" value="1"/>
</dbReference>
<dbReference type="Proteomes" id="UP001237156">
    <property type="component" value="Unassembled WGS sequence"/>
</dbReference>
<evidence type="ECO:0000313" key="4">
    <source>
        <dbReference type="Proteomes" id="UP001237156"/>
    </source>
</evidence>
<reference evidence="3 4" key="1">
    <citation type="submission" date="2023-04" db="EMBL/GenBank/DDBJ databases">
        <title>Ottowia paracancer sp. nov., isolated from human stomach.</title>
        <authorList>
            <person name="Song Y."/>
        </authorList>
    </citation>
    <scope>NUCLEOTIDE SEQUENCE [LARGE SCALE GENOMIC DNA]</scope>
    <source>
        <strain evidence="3 4">10c7w1</strain>
    </source>
</reference>
<gene>
    <name evidence="3" type="ORF">QB898_03645</name>
</gene>
<keyword evidence="4" id="KW-1185">Reference proteome</keyword>
<feature type="domain" description="FAD-binding PCMH-type" evidence="2">
    <location>
        <begin position="10"/>
        <end position="183"/>
    </location>
</feature>
<dbReference type="GO" id="GO:0016899">
    <property type="term" value="F:oxidoreductase activity, acting on the CH-OH group of donors, oxygen as acceptor"/>
    <property type="evidence" value="ECO:0007669"/>
    <property type="project" value="InterPro"/>
</dbReference>